<dbReference type="InterPro" id="IPR036640">
    <property type="entry name" value="ABC1_TM_sf"/>
</dbReference>
<dbReference type="InterPro" id="IPR027417">
    <property type="entry name" value="P-loop_NTPase"/>
</dbReference>
<dbReference type="InterPro" id="IPR039421">
    <property type="entry name" value="Type_1_exporter"/>
</dbReference>
<reference evidence="10 11" key="1">
    <citation type="submission" date="2024-09" db="EMBL/GenBank/DDBJ databases">
        <authorList>
            <person name="Makale K.P.P."/>
            <person name="Makhzoum A."/>
            <person name="Rantong G."/>
            <person name="Rahube T.O."/>
        </authorList>
    </citation>
    <scope>NUCLEOTIDE SEQUENCE [LARGE SCALE GENOMIC DNA]</scope>
    <source>
        <strain evidence="10 11">KM_D13</strain>
    </source>
</reference>
<dbReference type="EMBL" id="JBHDLN010000030">
    <property type="protein sequence ID" value="MFB0847086.1"/>
    <property type="molecule type" value="Genomic_DNA"/>
</dbReference>
<evidence type="ECO:0000256" key="1">
    <source>
        <dbReference type="ARBA" id="ARBA00004651"/>
    </source>
</evidence>
<dbReference type="PROSITE" id="PS00211">
    <property type="entry name" value="ABC_TRANSPORTER_1"/>
    <property type="match status" value="1"/>
</dbReference>
<evidence type="ECO:0000256" key="6">
    <source>
        <dbReference type="ARBA" id="ARBA00023136"/>
    </source>
</evidence>
<dbReference type="PANTHER" id="PTHR43394">
    <property type="entry name" value="ATP-DEPENDENT PERMEASE MDL1, MITOCHONDRIAL"/>
    <property type="match status" value="1"/>
</dbReference>
<accession>A0ABV4VBV6</accession>
<evidence type="ECO:0000256" key="2">
    <source>
        <dbReference type="ARBA" id="ARBA00022692"/>
    </source>
</evidence>
<evidence type="ECO:0000256" key="5">
    <source>
        <dbReference type="ARBA" id="ARBA00022989"/>
    </source>
</evidence>
<evidence type="ECO:0000313" key="10">
    <source>
        <dbReference type="EMBL" id="MFB0847086.1"/>
    </source>
</evidence>
<dbReference type="Gene3D" id="1.20.1560.10">
    <property type="entry name" value="ABC transporter type 1, transmembrane domain"/>
    <property type="match status" value="1"/>
</dbReference>
<keyword evidence="3" id="KW-0547">Nucleotide-binding</keyword>
<dbReference type="CDD" id="cd07346">
    <property type="entry name" value="ABC_6TM_exporters"/>
    <property type="match status" value="1"/>
</dbReference>
<dbReference type="RefSeq" id="WP_373956986.1">
    <property type="nucleotide sequence ID" value="NZ_JBHDLN010000030.1"/>
</dbReference>
<feature type="domain" description="ABC transporter" evidence="8">
    <location>
        <begin position="350"/>
        <end position="584"/>
    </location>
</feature>
<proteinExistence type="predicted"/>
<protein>
    <submittedName>
        <fullName evidence="10">ABC transporter ATP-binding protein</fullName>
    </submittedName>
</protein>
<evidence type="ECO:0000256" key="4">
    <source>
        <dbReference type="ARBA" id="ARBA00022840"/>
    </source>
</evidence>
<feature type="transmembrane region" description="Helical" evidence="7">
    <location>
        <begin position="150"/>
        <end position="178"/>
    </location>
</feature>
<gene>
    <name evidence="10" type="ORF">ACEU3E_33440</name>
</gene>
<dbReference type="Gene3D" id="3.40.50.300">
    <property type="entry name" value="P-loop containing nucleotide triphosphate hydrolases"/>
    <property type="match status" value="1"/>
</dbReference>
<dbReference type="PANTHER" id="PTHR43394:SF1">
    <property type="entry name" value="ATP-BINDING CASSETTE SUB-FAMILY B MEMBER 10, MITOCHONDRIAL"/>
    <property type="match status" value="1"/>
</dbReference>
<keyword evidence="2 7" id="KW-0812">Transmembrane</keyword>
<keyword evidence="6 7" id="KW-0472">Membrane</keyword>
<dbReference type="Proteomes" id="UP001575622">
    <property type="component" value="Unassembled WGS sequence"/>
</dbReference>
<dbReference type="SUPFAM" id="SSF52540">
    <property type="entry name" value="P-loop containing nucleoside triphosphate hydrolases"/>
    <property type="match status" value="1"/>
</dbReference>
<feature type="transmembrane region" description="Helical" evidence="7">
    <location>
        <begin position="253"/>
        <end position="271"/>
    </location>
</feature>
<dbReference type="InterPro" id="IPR017871">
    <property type="entry name" value="ABC_transporter-like_CS"/>
</dbReference>
<evidence type="ECO:0000259" key="9">
    <source>
        <dbReference type="PROSITE" id="PS50929"/>
    </source>
</evidence>
<feature type="transmembrane region" description="Helical" evidence="7">
    <location>
        <begin position="61"/>
        <end position="87"/>
    </location>
</feature>
<evidence type="ECO:0000259" key="8">
    <source>
        <dbReference type="PROSITE" id="PS50893"/>
    </source>
</evidence>
<comment type="caution">
    <text evidence="10">The sequence shown here is derived from an EMBL/GenBank/DDBJ whole genome shotgun (WGS) entry which is preliminary data.</text>
</comment>
<name>A0ABV4VBV6_9BACL</name>
<organism evidence="10 11">
    <name type="scientific">Paenibacillus oleatilyticus</name>
    <dbReference type="NCBI Taxonomy" id="2594886"/>
    <lineage>
        <taxon>Bacteria</taxon>
        <taxon>Bacillati</taxon>
        <taxon>Bacillota</taxon>
        <taxon>Bacilli</taxon>
        <taxon>Bacillales</taxon>
        <taxon>Paenibacillaceae</taxon>
        <taxon>Paenibacillus</taxon>
    </lineage>
</organism>
<sequence>MSFKQALLDYKQLMKFIRPRRRLYYTGLIGDSLVNSGLSILIAFVIKDLLNFAVSGQLEDLYAAITIVIGSVVGLCILSPIFSYLYLRSIRLTLADMRMQLYKHIGKITFCAAEKYHSGDLLSRMTSDVQVVEKTYHEHLRSIVSQITMVAGSIIVLCVVDWRFALVLVVLALLTIGINARFSPRMRAIGDKLQAQMGILTERVGDLIGGLQITKLFGLRDQIGKLCEEASEEVSESGLKQGHQSGVLEACNFAVQFFSMGGILAIGLYLVSRQQLELGTLGLILYLQIGISSTFLQVGAAITLMQNSFAGAARIHQLLDQPAEPEGDRATAGLEAEPVCQETSGNVPALELCNVTFGYEPGRPVLRCLSMSVTEGKVTAVVGPSGGGKSTIMKLLLSFYERESGVIHIQGKALEHYRIKELRELIAYVPQEAFLFHDSIAGNIRLGRPDASDEEVENAARMAQAHAFITELPDGYATMVGERGSTLSGGQRQRIAIARALLKNAPILLLDEATSALDAESEHEVQLALQELMRGRTTLIIAHRLSTIEQADCICVVADGSLVEQGTHEELLEKGGVYSKLHDLQYNAEQVLVSV</sequence>
<dbReference type="SMART" id="SM00382">
    <property type="entry name" value="AAA"/>
    <property type="match status" value="1"/>
</dbReference>
<dbReference type="PROSITE" id="PS50893">
    <property type="entry name" value="ABC_TRANSPORTER_2"/>
    <property type="match status" value="1"/>
</dbReference>
<feature type="domain" description="ABC transmembrane type-1" evidence="9">
    <location>
        <begin position="32"/>
        <end position="307"/>
    </location>
</feature>
<dbReference type="InterPro" id="IPR003439">
    <property type="entry name" value="ABC_transporter-like_ATP-bd"/>
</dbReference>
<dbReference type="PROSITE" id="PS50929">
    <property type="entry name" value="ABC_TM1F"/>
    <property type="match status" value="1"/>
</dbReference>
<dbReference type="SUPFAM" id="SSF90123">
    <property type="entry name" value="ABC transporter transmembrane region"/>
    <property type="match status" value="1"/>
</dbReference>
<dbReference type="Pfam" id="PF00005">
    <property type="entry name" value="ABC_tran"/>
    <property type="match status" value="1"/>
</dbReference>
<dbReference type="InterPro" id="IPR003593">
    <property type="entry name" value="AAA+_ATPase"/>
</dbReference>
<dbReference type="GO" id="GO:0005524">
    <property type="term" value="F:ATP binding"/>
    <property type="evidence" value="ECO:0007669"/>
    <property type="project" value="UniProtKB-KW"/>
</dbReference>
<keyword evidence="5 7" id="KW-1133">Transmembrane helix</keyword>
<dbReference type="InterPro" id="IPR011527">
    <property type="entry name" value="ABC1_TM_dom"/>
</dbReference>
<keyword evidence="11" id="KW-1185">Reference proteome</keyword>
<dbReference type="Pfam" id="PF00664">
    <property type="entry name" value="ABC_membrane"/>
    <property type="match status" value="1"/>
</dbReference>
<evidence type="ECO:0000256" key="7">
    <source>
        <dbReference type="SAM" id="Phobius"/>
    </source>
</evidence>
<evidence type="ECO:0000256" key="3">
    <source>
        <dbReference type="ARBA" id="ARBA00022741"/>
    </source>
</evidence>
<evidence type="ECO:0000313" key="11">
    <source>
        <dbReference type="Proteomes" id="UP001575622"/>
    </source>
</evidence>
<feature type="transmembrane region" description="Helical" evidence="7">
    <location>
        <begin position="23"/>
        <end position="46"/>
    </location>
</feature>
<feature type="transmembrane region" description="Helical" evidence="7">
    <location>
        <begin position="283"/>
        <end position="305"/>
    </location>
</feature>
<comment type="subcellular location">
    <subcellularLocation>
        <location evidence="1">Cell membrane</location>
        <topology evidence="1">Multi-pass membrane protein</topology>
    </subcellularLocation>
</comment>
<keyword evidence="4 10" id="KW-0067">ATP-binding</keyword>